<dbReference type="Pfam" id="PF08798">
    <property type="entry name" value="CRISPR_assoc"/>
    <property type="match status" value="1"/>
</dbReference>
<reference evidence="1 2" key="1">
    <citation type="submission" date="2018-01" db="EMBL/GenBank/DDBJ databases">
        <title>Draft genome sequence of Sphaerisporangium sp. 7K107.</title>
        <authorList>
            <person name="Sahin N."/>
            <person name="Saygin H."/>
            <person name="Ay H."/>
        </authorList>
    </citation>
    <scope>NUCLEOTIDE SEQUENCE [LARGE SCALE GENOMIC DNA]</scope>
    <source>
        <strain evidence="1 2">7K107</strain>
    </source>
</reference>
<dbReference type="AlphaFoldDB" id="A0A2W2GVV3"/>
<proteinExistence type="predicted"/>
<dbReference type="CDD" id="cd09727">
    <property type="entry name" value="Cas6_I-E"/>
    <property type="match status" value="1"/>
</dbReference>
<dbReference type="InterPro" id="IPR010179">
    <property type="entry name" value="CRISPR-assoc_prot_Cse3"/>
</dbReference>
<evidence type="ECO:0000313" key="2">
    <source>
        <dbReference type="Proteomes" id="UP000248544"/>
    </source>
</evidence>
<dbReference type="EMBL" id="POUA01000174">
    <property type="protein sequence ID" value="PZG41388.1"/>
    <property type="molecule type" value="Genomic_DNA"/>
</dbReference>
<dbReference type="SMART" id="SM01101">
    <property type="entry name" value="CRISPR_assoc"/>
    <property type="match status" value="1"/>
</dbReference>
<accession>A0A2W2GVV3</accession>
<evidence type="ECO:0000313" key="1">
    <source>
        <dbReference type="EMBL" id="PZG41388.1"/>
    </source>
</evidence>
<keyword evidence="2" id="KW-1185">Reference proteome</keyword>
<protein>
    <submittedName>
        <fullName evidence="1">Type I-E CRISPR-associated protein Cas6/Cse3/CasE</fullName>
    </submittedName>
</protein>
<dbReference type="Gene3D" id="3.30.70.1210">
    <property type="entry name" value="Crispr-associated protein, domain 2"/>
    <property type="match status" value="1"/>
</dbReference>
<organism evidence="1 2">
    <name type="scientific">Spongiactinospora gelatinilytica</name>
    <dbReference type="NCBI Taxonomy" id="2666298"/>
    <lineage>
        <taxon>Bacteria</taxon>
        <taxon>Bacillati</taxon>
        <taxon>Actinomycetota</taxon>
        <taxon>Actinomycetes</taxon>
        <taxon>Streptosporangiales</taxon>
        <taxon>Streptosporangiaceae</taxon>
        <taxon>Spongiactinospora</taxon>
    </lineage>
</organism>
<gene>
    <name evidence="1" type="primary">cas6e</name>
    <name evidence="1" type="ORF">C1I98_21380</name>
</gene>
<dbReference type="Proteomes" id="UP000248544">
    <property type="component" value="Unassembled WGS sequence"/>
</dbReference>
<dbReference type="SUPFAM" id="SSF117987">
    <property type="entry name" value="CRISPR-associated protein"/>
    <property type="match status" value="2"/>
</dbReference>
<dbReference type="Gene3D" id="3.30.70.1200">
    <property type="entry name" value="Crispr-associated protein, domain 1"/>
    <property type="match status" value="1"/>
</dbReference>
<dbReference type="RefSeq" id="WP_111169214.1">
    <property type="nucleotide sequence ID" value="NZ_POUA01000174.1"/>
</dbReference>
<dbReference type="NCBIfam" id="TIGR01907">
    <property type="entry name" value="casE_Cse3"/>
    <property type="match status" value="1"/>
</dbReference>
<name>A0A2W2GVV3_9ACTN</name>
<sequence length="223" mass="24633">MFLTKLIVNPKSAAFRRDVTDVHDMHRTVMSGYPEMPPTGTFRSEHGVLWRIDTLPNGQIVQYVQSRTEPDWSALPADLLLRAAEVRSLQPVLDAVAPGRRFAFRLMANPTRCAHIKDSADRKRVPLRQPAQQLEWLIGKGEQHGFVIPVSRQGGPDVAPSPAPRLIGKRRESSKITIDPVRFDGHLVVTDADLFTTALTTGIGRAKSYGCGLLSLAPARIKA</sequence>
<comment type="caution">
    <text evidence="1">The sequence shown here is derived from an EMBL/GenBank/DDBJ whole genome shotgun (WGS) entry which is preliminary data.</text>
</comment>